<dbReference type="Proteomes" id="UP000838756">
    <property type="component" value="Unassembled WGS sequence"/>
</dbReference>
<proteinExistence type="predicted"/>
<comment type="caution">
    <text evidence="1">The sequence shown here is derived from an EMBL/GenBank/DDBJ whole genome shotgun (WGS) entry which is preliminary data.</text>
</comment>
<reference evidence="1" key="1">
    <citation type="submission" date="2022-03" db="EMBL/GenBank/DDBJ databases">
        <authorList>
            <person name="Lindestad O."/>
        </authorList>
    </citation>
    <scope>NUCLEOTIDE SEQUENCE</scope>
</reference>
<evidence type="ECO:0000313" key="1">
    <source>
        <dbReference type="EMBL" id="CAH2218475.1"/>
    </source>
</evidence>
<name>A0A8S4QU29_9NEOP</name>
<accession>A0A8S4QU29</accession>
<organism evidence="1 2">
    <name type="scientific">Pararge aegeria aegeria</name>
    <dbReference type="NCBI Taxonomy" id="348720"/>
    <lineage>
        <taxon>Eukaryota</taxon>
        <taxon>Metazoa</taxon>
        <taxon>Ecdysozoa</taxon>
        <taxon>Arthropoda</taxon>
        <taxon>Hexapoda</taxon>
        <taxon>Insecta</taxon>
        <taxon>Pterygota</taxon>
        <taxon>Neoptera</taxon>
        <taxon>Endopterygota</taxon>
        <taxon>Lepidoptera</taxon>
        <taxon>Glossata</taxon>
        <taxon>Ditrysia</taxon>
        <taxon>Papilionoidea</taxon>
        <taxon>Nymphalidae</taxon>
        <taxon>Satyrinae</taxon>
        <taxon>Satyrini</taxon>
        <taxon>Parargina</taxon>
        <taxon>Pararge</taxon>
    </lineage>
</organism>
<gene>
    <name evidence="1" type="primary">jg26121</name>
    <name evidence="1" type="ORF">PAEG_LOCUS6309</name>
</gene>
<dbReference type="AlphaFoldDB" id="A0A8S4QU29"/>
<sequence length="71" mass="8118">MINLSLIGPKPSCSQLAAEPAMKIKATFILLAFIDIQNIRCTEKDKGTVIYKKYSSPPLPRNCRTKQRFYR</sequence>
<evidence type="ECO:0000313" key="2">
    <source>
        <dbReference type="Proteomes" id="UP000838756"/>
    </source>
</evidence>
<dbReference type="EMBL" id="CAKXAJ010019685">
    <property type="protein sequence ID" value="CAH2218475.1"/>
    <property type="molecule type" value="Genomic_DNA"/>
</dbReference>
<keyword evidence="2" id="KW-1185">Reference proteome</keyword>
<protein>
    <submittedName>
        <fullName evidence="1">Jg26121 protein</fullName>
    </submittedName>
</protein>